<proteinExistence type="predicted"/>
<keyword evidence="1" id="KW-1185">Reference proteome</keyword>
<evidence type="ECO:0000313" key="2">
    <source>
        <dbReference type="WBParaSite" id="TCNE_0000372801-mRNA-1"/>
    </source>
</evidence>
<dbReference type="Proteomes" id="UP000050794">
    <property type="component" value="Unassembled WGS sequence"/>
</dbReference>
<reference evidence="2" key="1">
    <citation type="submission" date="2016-06" db="UniProtKB">
        <authorList>
            <consortium name="WormBaseParasite"/>
        </authorList>
    </citation>
    <scope>IDENTIFICATION</scope>
</reference>
<dbReference type="WBParaSite" id="TCNE_0000372801-mRNA-1">
    <property type="protein sequence ID" value="TCNE_0000372801-mRNA-1"/>
    <property type="gene ID" value="TCNE_0000372801"/>
</dbReference>
<organism evidence="1 2">
    <name type="scientific">Toxocara canis</name>
    <name type="common">Canine roundworm</name>
    <dbReference type="NCBI Taxonomy" id="6265"/>
    <lineage>
        <taxon>Eukaryota</taxon>
        <taxon>Metazoa</taxon>
        <taxon>Ecdysozoa</taxon>
        <taxon>Nematoda</taxon>
        <taxon>Chromadorea</taxon>
        <taxon>Rhabditida</taxon>
        <taxon>Spirurina</taxon>
        <taxon>Ascaridomorpha</taxon>
        <taxon>Ascaridoidea</taxon>
        <taxon>Toxocaridae</taxon>
        <taxon>Toxocara</taxon>
    </lineage>
</organism>
<accession>A0A183U5F8</accession>
<protein>
    <submittedName>
        <fullName evidence="2">Clade I nitrous oxide reductase</fullName>
    </submittedName>
</protein>
<dbReference type="AlphaFoldDB" id="A0A183U5F8"/>
<evidence type="ECO:0000313" key="1">
    <source>
        <dbReference type="Proteomes" id="UP000050794"/>
    </source>
</evidence>
<sequence length="65" mass="7486">LRPQQPHHSRRLAHHSCRRPVVCTVRHPPRQQQLAVRDCGRGSMNMKPIVVANETTIRPPMPAYD</sequence>
<name>A0A183U5F8_TOXCA</name>